<evidence type="ECO:0000256" key="4">
    <source>
        <dbReference type="PIRSR" id="PIRSR006806-1"/>
    </source>
</evidence>
<evidence type="ECO:0000313" key="6">
    <source>
        <dbReference type="EMBL" id="TYC47732.1"/>
    </source>
</evidence>
<comment type="catalytic activity">
    <reaction evidence="5">
        <text>(6S)-5-formyl-5,6,7,8-tetrahydrofolate + ATP = (6R)-5,10-methenyltetrahydrofolate + ADP + phosphate</text>
        <dbReference type="Rhea" id="RHEA:10488"/>
        <dbReference type="ChEBI" id="CHEBI:30616"/>
        <dbReference type="ChEBI" id="CHEBI:43474"/>
        <dbReference type="ChEBI" id="CHEBI:57455"/>
        <dbReference type="ChEBI" id="CHEBI:57457"/>
        <dbReference type="ChEBI" id="CHEBI:456216"/>
        <dbReference type="EC" id="6.3.3.2"/>
    </reaction>
</comment>
<feature type="binding site" evidence="4">
    <location>
        <begin position="129"/>
        <end position="137"/>
    </location>
    <ligand>
        <name>ATP</name>
        <dbReference type="ChEBI" id="CHEBI:30616"/>
    </ligand>
</feature>
<sequence>MYLKEKLRQRQKEVLKIENIKSRQLEEQALYEQLFQTPDWQTARSIAITLSMDFELNTHPIIIAAWQENKRVMVPKIVNKKMIFVTIDSNTLYTSGSMSIKEPISSDQASEDIDLVIVPGLAFTKDGKRLGFGAGYYDRFLKQYVGHTVSLALADQLFDDLPTELHDEIVQQVLYV</sequence>
<dbReference type="InterPro" id="IPR002698">
    <property type="entry name" value="FTHF_cligase"/>
</dbReference>
<comment type="cofactor">
    <cofactor evidence="5">
        <name>Mg(2+)</name>
        <dbReference type="ChEBI" id="CHEBI:18420"/>
    </cofactor>
</comment>
<dbReference type="GO" id="GO:0046872">
    <property type="term" value="F:metal ion binding"/>
    <property type="evidence" value="ECO:0007669"/>
    <property type="project" value="UniProtKB-KW"/>
</dbReference>
<dbReference type="InterPro" id="IPR037171">
    <property type="entry name" value="NagB/RpiA_transferase-like"/>
</dbReference>
<keyword evidence="5" id="KW-0479">Metal-binding</keyword>
<dbReference type="GO" id="GO:0030272">
    <property type="term" value="F:5-formyltetrahydrofolate cyclo-ligase activity"/>
    <property type="evidence" value="ECO:0007669"/>
    <property type="project" value="UniProtKB-EC"/>
</dbReference>
<evidence type="ECO:0000256" key="1">
    <source>
        <dbReference type="ARBA" id="ARBA00010638"/>
    </source>
</evidence>
<dbReference type="Pfam" id="PF01812">
    <property type="entry name" value="5-FTHF_cyc-lig"/>
    <property type="match status" value="1"/>
</dbReference>
<dbReference type="PANTHER" id="PTHR23407:SF1">
    <property type="entry name" value="5-FORMYLTETRAHYDROFOLATE CYCLO-LIGASE"/>
    <property type="match status" value="1"/>
</dbReference>
<evidence type="ECO:0000256" key="5">
    <source>
        <dbReference type="RuleBase" id="RU361279"/>
    </source>
</evidence>
<dbReference type="Proteomes" id="UP000442244">
    <property type="component" value="Unassembled WGS sequence"/>
</dbReference>
<dbReference type="InterPro" id="IPR024185">
    <property type="entry name" value="FTHF_cligase-like_sf"/>
</dbReference>
<organism evidence="6 7">
    <name type="scientific">Leuconostoc litchii</name>
    <dbReference type="NCBI Taxonomy" id="1981069"/>
    <lineage>
        <taxon>Bacteria</taxon>
        <taxon>Bacillati</taxon>
        <taxon>Bacillota</taxon>
        <taxon>Bacilli</taxon>
        <taxon>Lactobacillales</taxon>
        <taxon>Lactobacillaceae</taxon>
        <taxon>Leuconostoc</taxon>
    </lineage>
</organism>
<keyword evidence="3 4" id="KW-0067">ATP-binding</keyword>
<keyword evidence="2 4" id="KW-0547">Nucleotide-binding</keyword>
<dbReference type="OrthoDB" id="9801938at2"/>
<dbReference type="GO" id="GO:0005524">
    <property type="term" value="F:ATP binding"/>
    <property type="evidence" value="ECO:0007669"/>
    <property type="project" value="UniProtKB-KW"/>
</dbReference>
<keyword evidence="7" id="KW-1185">Reference proteome</keyword>
<accession>A0A6P2CRJ4</accession>
<dbReference type="GO" id="GO:0009396">
    <property type="term" value="P:folic acid-containing compound biosynthetic process"/>
    <property type="evidence" value="ECO:0007669"/>
    <property type="project" value="TreeGrafter"/>
</dbReference>
<proteinExistence type="inferred from homology"/>
<protein>
    <recommendedName>
        <fullName evidence="5">5-formyltetrahydrofolate cyclo-ligase</fullName>
        <ecNumber evidence="5">6.3.3.2</ecNumber>
    </recommendedName>
</protein>
<evidence type="ECO:0000313" key="7">
    <source>
        <dbReference type="Proteomes" id="UP000442244"/>
    </source>
</evidence>
<feature type="binding site" evidence="4">
    <location>
        <position position="50"/>
    </location>
    <ligand>
        <name>substrate</name>
    </ligand>
</feature>
<keyword evidence="6" id="KW-0436">Ligase</keyword>
<feature type="binding site" evidence="4">
    <location>
        <position position="55"/>
    </location>
    <ligand>
        <name>substrate</name>
    </ligand>
</feature>
<name>A0A6P2CRJ4_9LACO</name>
<dbReference type="PANTHER" id="PTHR23407">
    <property type="entry name" value="ATPASE INHIBITOR/5-FORMYLTETRAHYDROFOLATE CYCLO-LIGASE"/>
    <property type="match status" value="1"/>
</dbReference>
<gene>
    <name evidence="6" type="ORF">ESZ47_03185</name>
</gene>
<dbReference type="NCBIfam" id="TIGR02727">
    <property type="entry name" value="MTHFS_bact"/>
    <property type="match status" value="1"/>
</dbReference>
<dbReference type="SUPFAM" id="SSF100950">
    <property type="entry name" value="NagB/RpiA/CoA transferase-like"/>
    <property type="match status" value="1"/>
</dbReference>
<dbReference type="RefSeq" id="WP_148605722.1">
    <property type="nucleotide sequence ID" value="NZ_BSUV01000001.1"/>
</dbReference>
<comment type="caution">
    <text evidence="6">The sequence shown here is derived from an EMBL/GenBank/DDBJ whole genome shotgun (WGS) entry which is preliminary data.</text>
</comment>
<comment type="similarity">
    <text evidence="1 5">Belongs to the 5-formyltetrahydrofolate cyclo-ligase family.</text>
</comment>
<evidence type="ECO:0000256" key="3">
    <source>
        <dbReference type="ARBA" id="ARBA00022840"/>
    </source>
</evidence>
<feature type="binding site" evidence="4">
    <location>
        <begin position="4"/>
        <end position="8"/>
    </location>
    <ligand>
        <name>ATP</name>
        <dbReference type="ChEBI" id="CHEBI:30616"/>
    </ligand>
</feature>
<dbReference type="AlphaFoldDB" id="A0A6P2CRJ4"/>
<keyword evidence="5" id="KW-0460">Magnesium</keyword>
<evidence type="ECO:0000256" key="2">
    <source>
        <dbReference type="ARBA" id="ARBA00022741"/>
    </source>
</evidence>
<reference evidence="6 7" key="1">
    <citation type="submission" date="2019-01" db="EMBL/GenBank/DDBJ databases">
        <title>Leuconostoc litchii sp. nov., a novel lactic acid bacterium isolated from lychee.</title>
        <authorList>
            <person name="Wang L.-T."/>
        </authorList>
    </citation>
    <scope>NUCLEOTIDE SEQUENCE [LARGE SCALE GENOMIC DNA]</scope>
    <source>
        <strain evidence="6 7">MB7</strain>
    </source>
</reference>
<dbReference type="EMBL" id="SDGY01000001">
    <property type="protein sequence ID" value="TYC47732.1"/>
    <property type="molecule type" value="Genomic_DNA"/>
</dbReference>
<dbReference type="PIRSF" id="PIRSF006806">
    <property type="entry name" value="FTHF_cligase"/>
    <property type="match status" value="1"/>
</dbReference>
<dbReference type="Gene3D" id="3.40.50.10420">
    <property type="entry name" value="NagB/RpiA/CoA transferase-like"/>
    <property type="match status" value="1"/>
</dbReference>
<dbReference type="GO" id="GO:0035999">
    <property type="term" value="P:tetrahydrofolate interconversion"/>
    <property type="evidence" value="ECO:0007669"/>
    <property type="project" value="TreeGrafter"/>
</dbReference>
<dbReference type="EC" id="6.3.3.2" evidence="5"/>